<feature type="region of interest" description="Disordered" evidence="1">
    <location>
        <begin position="1"/>
        <end position="43"/>
    </location>
</feature>
<dbReference type="AlphaFoldDB" id="A0A550C6X4"/>
<comment type="caution">
    <text evidence="2">The sequence shown here is derived from an EMBL/GenBank/DDBJ whole genome shotgun (WGS) entry which is preliminary data.</text>
</comment>
<evidence type="ECO:0000313" key="2">
    <source>
        <dbReference type="EMBL" id="TRM60542.1"/>
    </source>
</evidence>
<organism evidence="2 3">
    <name type="scientific">Schizophyllum amplum</name>
    <dbReference type="NCBI Taxonomy" id="97359"/>
    <lineage>
        <taxon>Eukaryota</taxon>
        <taxon>Fungi</taxon>
        <taxon>Dikarya</taxon>
        <taxon>Basidiomycota</taxon>
        <taxon>Agaricomycotina</taxon>
        <taxon>Agaricomycetes</taxon>
        <taxon>Agaricomycetidae</taxon>
        <taxon>Agaricales</taxon>
        <taxon>Schizophyllaceae</taxon>
        <taxon>Schizophyllum</taxon>
    </lineage>
</organism>
<reference evidence="2 3" key="1">
    <citation type="journal article" date="2019" name="New Phytol.">
        <title>Comparative genomics reveals unique wood-decay strategies and fruiting body development in the Schizophyllaceae.</title>
        <authorList>
            <person name="Almasi E."/>
            <person name="Sahu N."/>
            <person name="Krizsan K."/>
            <person name="Balint B."/>
            <person name="Kovacs G.M."/>
            <person name="Kiss B."/>
            <person name="Cseklye J."/>
            <person name="Drula E."/>
            <person name="Henrissat B."/>
            <person name="Nagy I."/>
            <person name="Chovatia M."/>
            <person name="Adam C."/>
            <person name="LaButti K."/>
            <person name="Lipzen A."/>
            <person name="Riley R."/>
            <person name="Grigoriev I.V."/>
            <person name="Nagy L.G."/>
        </authorList>
    </citation>
    <scope>NUCLEOTIDE SEQUENCE [LARGE SCALE GENOMIC DNA]</scope>
    <source>
        <strain evidence="2 3">NL-1724</strain>
    </source>
</reference>
<dbReference type="EMBL" id="VDMD01000021">
    <property type="protein sequence ID" value="TRM60542.1"/>
    <property type="molecule type" value="Genomic_DNA"/>
</dbReference>
<protein>
    <submittedName>
        <fullName evidence="2">Uncharacterized protein</fullName>
    </submittedName>
</protein>
<name>A0A550C6X4_9AGAR</name>
<evidence type="ECO:0000313" key="3">
    <source>
        <dbReference type="Proteomes" id="UP000320762"/>
    </source>
</evidence>
<proteinExistence type="predicted"/>
<gene>
    <name evidence="2" type="ORF">BD626DRAFT_504377</name>
</gene>
<dbReference type="OrthoDB" id="2938841at2759"/>
<keyword evidence="3" id="KW-1185">Reference proteome</keyword>
<evidence type="ECO:0000256" key="1">
    <source>
        <dbReference type="SAM" id="MobiDB-lite"/>
    </source>
</evidence>
<accession>A0A550C6X4</accession>
<dbReference type="Proteomes" id="UP000320762">
    <property type="component" value="Unassembled WGS sequence"/>
</dbReference>
<feature type="compositionally biased region" description="Polar residues" evidence="1">
    <location>
        <begin position="1"/>
        <end position="16"/>
    </location>
</feature>
<sequence>MVTWRLQPSAQVQRKNAASKAKTKNVTGPKPPRKSTKKLCGFRSCASAEPQSARPDPDMDEAAAALFDHVQMHAWASVNMRCPWRACAYRFQGKTNGFSNLRKHLLTHWKTRSGTVCPLCFNPITVNGPLSLARHYASGW</sequence>